<reference evidence="1" key="1">
    <citation type="submission" date="2021-06" db="EMBL/GenBank/DDBJ databases">
        <authorList>
            <person name="Kallberg Y."/>
            <person name="Tangrot J."/>
            <person name="Rosling A."/>
        </authorList>
    </citation>
    <scope>NUCLEOTIDE SEQUENCE</scope>
    <source>
        <strain evidence="1">28 12/20/2015</strain>
    </source>
</reference>
<proteinExistence type="predicted"/>
<keyword evidence="2" id="KW-1185">Reference proteome</keyword>
<dbReference type="Proteomes" id="UP000789366">
    <property type="component" value="Unassembled WGS sequence"/>
</dbReference>
<gene>
    <name evidence="1" type="ORF">SPELUC_LOCUS17473</name>
</gene>
<accession>A0ACA9RGX8</accession>
<evidence type="ECO:0000313" key="1">
    <source>
        <dbReference type="EMBL" id="CAG8793890.1"/>
    </source>
</evidence>
<dbReference type="EMBL" id="CAJVPW010071901">
    <property type="protein sequence ID" value="CAG8793890.1"/>
    <property type="molecule type" value="Genomic_DNA"/>
</dbReference>
<feature type="non-terminal residue" evidence="1">
    <location>
        <position position="75"/>
    </location>
</feature>
<sequence length="75" mass="8811">FIYKGKIYKTCSNCLDKRSKAKSAKKRSFLTNDDQLEKVIEVIYEEVSFDKIIKNYVTSKTTDLVKDDELSFNLY</sequence>
<organism evidence="1 2">
    <name type="scientific">Cetraspora pellucida</name>
    <dbReference type="NCBI Taxonomy" id="1433469"/>
    <lineage>
        <taxon>Eukaryota</taxon>
        <taxon>Fungi</taxon>
        <taxon>Fungi incertae sedis</taxon>
        <taxon>Mucoromycota</taxon>
        <taxon>Glomeromycotina</taxon>
        <taxon>Glomeromycetes</taxon>
        <taxon>Diversisporales</taxon>
        <taxon>Gigasporaceae</taxon>
        <taxon>Cetraspora</taxon>
    </lineage>
</organism>
<name>A0ACA9RGX8_9GLOM</name>
<feature type="non-terminal residue" evidence="1">
    <location>
        <position position="1"/>
    </location>
</feature>
<evidence type="ECO:0000313" key="2">
    <source>
        <dbReference type="Proteomes" id="UP000789366"/>
    </source>
</evidence>
<comment type="caution">
    <text evidence="1">The sequence shown here is derived from an EMBL/GenBank/DDBJ whole genome shotgun (WGS) entry which is preliminary data.</text>
</comment>
<protein>
    <submittedName>
        <fullName evidence="1">12405_t:CDS:1</fullName>
    </submittedName>
</protein>